<dbReference type="EMBL" id="UINC01037587">
    <property type="protein sequence ID" value="SVB33303.1"/>
    <property type="molecule type" value="Genomic_DNA"/>
</dbReference>
<dbReference type="GO" id="GO:0006260">
    <property type="term" value="P:DNA replication"/>
    <property type="evidence" value="ECO:0007669"/>
    <property type="project" value="InterPro"/>
</dbReference>
<evidence type="ECO:0000259" key="1">
    <source>
        <dbReference type="SMART" id="SM00400"/>
    </source>
</evidence>
<protein>
    <recommendedName>
        <fullName evidence="1">Zinc finger CHC2-type domain-containing protein</fullName>
    </recommendedName>
</protein>
<dbReference type="AlphaFoldDB" id="A0A382D6U2"/>
<dbReference type="Pfam" id="PF01807">
    <property type="entry name" value="Zn_ribbon_DnaG"/>
    <property type="match status" value="1"/>
</dbReference>
<name>A0A382D6U2_9ZZZZ</name>
<dbReference type="SMART" id="SM00400">
    <property type="entry name" value="ZnF_CHCC"/>
    <property type="match status" value="1"/>
</dbReference>
<dbReference type="InterPro" id="IPR002694">
    <property type="entry name" value="Znf_CHC2"/>
</dbReference>
<gene>
    <name evidence="2" type="ORF">METZ01_LOCUS186157</name>
</gene>
<reference evidence="2" key="1">
    <citation type="submission" date="2018-05" db="EMBL/GenBank/DDBJ databases">
        <authorList>
            <person name="Lanie J.A."/>
            <person name="Ng W.-L."/>
            <person name="Kazmierczak K.M."/>
            <person name="Andrzejewski T.M."/>
            <person name="Davidsen T.M."/>
            <person name="Wayne K.J."/>
            <person name="Tettelin H."/>
            <person name="Glass J.I."/>
            <person name="Rusch D."/>
            <person name="Podicherti R."/>
            <person name="Tsui H.-C.T."/>
            <person name="Winkler M.E."/>
        </authorList>
    </citation>
    <scope>NUCLEOTIDE SEQUENCE</scope>
</reference>
<evidence type="ECO:0000313" key="2">
    <source>
        <dbReference type="EMBL" id="SVB33303.1"/>
    </source>
</evidence>
<dbReference type="GO" id="GO:0008270">
    <property type="term" value="F:zinc ion binding"/>
    <property type="evidence" value="ECO:0007669"/>
    <property type="project" value="InterPro"/>
</dbReference>
<dbReference type="SUPFAM" id="SSF57783">
    <property type="entry name" value="Zinc beta-ribbon"/>
    <property type="match status" value="1"/>
</dbReference>
<sequence>MTMGAYQRMTLAEAKALIDIPTMWRHYGFDGVPSKSCRSPFRDDRNPSFSISKDGGLWHDFGTGEGGDVITFIEKASAVSNRDGCRILLELCGGGFIPISRNIAKPKRIHVQAGIPLPCLETSPKYFSKLAKLRNVSPEAVRFCVNRGLLFFSKWKSQPAWLITDRKRINSQV</sequence>
<organism evidence="2">
    <name type="scientific">marine metagenome</name>
    <dbReference type="NCBI Taxonomy" id="408172"/>
    <lineage>
        <taxon>unclassified sequences</taxon>
        <taxon>metagenomes</taxon>
        <taxon>ecological metagenomes</taxon>
    </lineage>
</organism>
<feature type="domain" description="Zinc finger CHC2-type" evidence="1">
    <location>
        <begin position="40"/>
        <end position="89"/>
    </location>
</feature>
<accession>A0A382D6U2</accession>
<dbReference type="GO" id="GO:0003899">
    <property type="term" value="F:DNA-directed RNA polymerase activity"/>
    <property type="evidence" value="ECO:0007669"/>
    <property type="project" value="InterPro"/>
</dbReference>
<feature type="non-terminal residue" evidence="2">
    <location>
        <position position="173"/>
    </location>
</feature>
<dbReference type="GO" id="GO:0003677">
    <property type="term" value="F:DNA binding"/>
    <property type="evidence" value="ECO:0007669"/>
    <property type="project" value="InterPro"/>
</dbReference>
<dbReference type="InterPro" id="IPR036977">
    <property type="entry name" value="DNA_primase_Znf_CHC2"/>
</dbReference>
<proteinExistence type="predicted"/>
<dbReference type="Gene3D" id="3.90.580.10">
    <property type="entry name" value="Zinc finger, CHC2-type domain"/>
    <property type="match status" value="1"/>
</dbReference>